<dbReference type="GO" id="GO:0006508">
    <property type="term" value="P:proteolysis"/>
    <property type="evidence" value="ECO:0007669"/>
    <property type="project" value="InterPro"/>
</dbReference>
<dbReference type="EMBL" id="MVKX01000004">
    <property type="protein sequence ID" value="OOV83386.1"/>
    <property type="molecule type" value="Genomic_DNA"/>
</dbReference>
<dbReference type="SUPFAM" id="SSF53187">
    <property type="entry name" value="Zn-dependent exopeptidases"/>
    <property type="match status" value="1"/>
</dbReference>
<evidence type="ECO:0000313" key="3">
    <source>
        <dbReference type="EMBL" id="OOV83386.1"/>
    </source>
</evidence>
<evidence type="ECO:0000256" key="1">
    <source>
        <dbReference type="SAM" id="SignalP"/>
    </source>
</evidence>
<proteinExistence type="predicted"/>
<dbReference type="RefSeq" id="WP_078189857.1">
    <property type="nucleotide sequence ID" value="NZ_JAMCOZ010000007.1"/>
</dbReference>
<dbReference type="InterPro" id="IPR045175">
    <property type="entry name" value="M28_fam"/>
</dbReference>
<evidence type="ECO:0000259" key="2">
    <source>
        <dbReference type="Pfam" id="PF04389"/>
    </source>
</evidence>
<dbReference type="PANTHER" id="PTHR12147">
    <property type="entry name" value="METALLOPEPTIDASE M28 FAMILY MEMBER"/>
    <property type="match status" value="1"/>
</dbReference>
<protein>
    <submittedName>
        <fullName evidence="3">Peptidase M28</fullName>
    </submittedName>
</protein>
<evidence type="ECO:0000313" key="4">
    <source>
        <dbReference type="Proteomes" id="UP000191160"/>
    </source>
</evidence>
<dbReference type="PANTHER" id="PTHR12147:SF26">
    <property type="entry name" value="PEPTIDASE M28 DOMAIN-CONTAINING PROTEIN"/>
    <property type="match status" value="1"/>
</dbReference>
<dbReference type="AlphaFoldDB" id="A0A1T1H0L4"/>
<name>A0A1T1H0L4_9GAMM</name>
<feature type="signal peptide" evidence="1">
    <location>
        <begin position="1"/>
        <end position="31"/>
    </location>
</feature>
<dbReference type="GO" id="GO:0008235">
    <property type="term" value="F:metalloexopeptidase activity"/>
    <property type="evidence" value="ECO:0007669"/>
    <property type="project" value="InterPro"/>
</dbReference>
<gene>
    <name evidence="3" type="ORF">B1202_06990</name>
</gene>
<reference evidence="3 4" key="1">
    <citation type="submission" date="2017-02" db="EMBL/GenBank/DDBJ databases">
        <title>Acinetobacter sp. ANC 4945, whole genome shotgun sequencing project.</title>
        <authorList>
            <person name="Radolfova-Krizova L."/>
            <person name="Al Atrouni A."/>
            <person name="Nemec A."/>
        </authorList>
    </citation>
    <scope>NUCLEOTIDE SEQUENCE [LARGE SCALE GENOMIC DNA]</scope>
    <source>
        <strain evidence="3 4">ANC 4945</strain>
    </source>
</reference>
<dbReference type="Gene3D" id="3.40.630.10">
    <property type="entry name" value="Zn peptidases"/>
    <property type="match status" value="1"/>
</dbReference>
<keyword evidence="1" id="KW-0732">Signal</keyword>
<dbReference type="Proteomes" id="UP000191160">
    <property type="component" value="Unassembled WGS sequence"/>
</dbReference>
<feature type="domain" description="Peptidase M28" evidence="2">
    <location>
        <begin position="97"/>
        <end position="313"/>
    </location>
</feature>
<dbReference type="InterPro" id="IPR007484">
    <property type="entry name" value="Peptidase_M28"/>
</dbReference>
<organism evidence="3 4">
    <name type="scientific">Acinetobacter amyesii</name>
    <dbReference type="NCBI Taxonomy" id="2942470"/>
    <lineage>
        <taxon>Bacteria</taxon>
        <taxon>Pseudomonadati</taxon>
        <taxon>Pseudomonadota</taxon>
        <taxon>Gammaproteobacteria</taxon>
        <taxon>Moraxellales</taxon>
        <taxon>Moraxellaceae</taxon>
        <taxon>Acinetobacter</taxon>
    </lineage>
</organism>
<sequence>MKKTWQDGKLFLLKQAAMLSIFVWCSFAANANNIRTAEPDNLKVYLEQIIGNEAEYRNYKNIQELNRVSAWIREQMRLFGVNCRFQTYTVNSQPYRNVVCPLNAGHSNRVIIGAHYDVFEEQHGADDNASGVAGVLEAARILSAEKARLKQNIEFVFYTLEEPPYFRTESMGSFIHAKSIAKEKDKISGVYILEMIGYFDPKVTQEYPVGLKWIYPSHTNFIASVGNIQSRDLTSSYCAAMESLKQLQCERLISPSFIQGVDFSDHMNYWQFDMPAMMITDTAFYRNKHYHTEQDTLDKLNLDKMAQVIDGLVKTILNLK</sequence>
<comment type="caution">
    <text evidence="3">The sequence shown here is derived from an EMBL/GenBank/DDBJ whole genome shotgun (WGS) entry which is preliminary data.</text>
</comment>
<accession>A0A1T1H0L4</accession>
<keyword evidence="4" id="KW-1185">Reference proteome</keyword>
<feature type="chain" id="PRO_5012662025" evidence="1">
    <location>
        <begin position="32"/>
        <end position="320"/>
    </location>
</feature>
<dbReference type="Pfam" id="PF04389">
    <property type="entry name" value="Peptidase_M28"/>
    <property type="match status" value="1"/>
</dbReference>